<name>A0A1G9UQ23_9FIRM</name>
<accession>A0A1G9UQ23</accession>
<proteinExistence type="predicted"/>
<dbReference type="STRING" id="146817.SAMN04488502_10623"/>
<dbReference type="EMBL" id="FNHB01000006">
    <property type="protein sequence ID" value="SDM62019.1"/>
    <property type="molecule type" value="Genomic_DNA"/>
</dbReference>
<feature type="transmembrane region" description="Helical" evidence="1">
    <location>
        <begin position="48"/>
        <end position="68"/>
    </location>
</feature>
<reference evidence="3 4" key="1">
    <citation type="submission" date="2016-10" db="EMBL/GenBank/DDBJ databases">
        <authorList>
            <person name="de Groot N.N."/>
        </authorList>
    </citation>
    <scope>NUCLEOTIDE SEQUENCE [LARGE SCALE GENOMIC DNA]</scope>
    <source>
        <strain evidence="3 4">DSM 1736</strain>
    </source>
</reference>
<keyword evidence="4" id="KW-1185">Reference proteome</keyword>
<evidence type="ECO:0000259" key="2">
    <source>
        <dbReference type="Pfam" id="PF13559"/>
    </source>
</evidence>
<dbReference type="Pfam" id="PF13559">
    <property type="entry name" value="DUF4129"/>
    <property type="match status" value="1"/>
</dbReference>
<dbReference type="InterPro" id="IPR025403">
    <property type="entry name" value="TgpA-like_C"/>
</dbReference>
<protein>
    <recommendedName>
        <fullName evidence="2">Protein-glutamine gamma-glutamyltransferase-like C-terminal domain-containing protein</fullName>
    </recommendedName>
</protein>
<evidence type="ECO:0000313" key="3">
    <source>
        <dbReference type="EMBL" id="SDM62019.1"/>
    </source>
</evidence>
<evidence type="ECO:0000256" key="1">
    <source>
        <dbReference type="SAM" id="Phobius"/>
    </source>
</evidence>
<gene>
    <name evidence="3" type="ORF">SAMN04488502_10623</name>
</gene>
<dbReference type="Proteomes" id="UP000214880">
    <property type="component" value="Unassembled WGS sequence"/>
</dbReference>
<dbReference type="AlphaFoldDB" id="A0A1G9UQ23"/>
<sequence>MSNEHARAVLEQILATPEFAIHNLGKRISAFLLENMALGGKGVHADDILVIGGIVAMIAGLALLIYLLRSIVPFWRVMVKEAECETAPSELLIRPSSAALLKQADENTSRGEFRSALREIYLAALIELNNRSLIVYQAAKTNSEYLREIRLHAADAAANFHILATLFEHKWYGLESCSGEDVNQGKTLYAALAKGEENG</sequence>
<feature type="domain" description="Protein-glutamine gamma-glutamyltransferase-like C-terminal" evidence="2">
    <location>
        <begin position="121"/>
        <end position="184"/>
    </location>
</feature>
<keyword evidence="1" id="KW-0472">Membrane</keyword>
<keyword evidence="1" id="KW-0812">Transmembrane</keyword>
<evidence type="ECO:0000313" key="4">
    <source>
        <dbReference type="Proteomes" id="UP000214880"/>
    </source>
</evidence>
<organism evidence="3 4">
    <name type="scientific">Dendrosporobacter quercicolus</name>
    <dbReference type="NCBI Taxonomy" id="146817"/>
    <lineage>
        <taxon>Bacteria</taxon>
        <taxon>Bacillati</taxon>
        <taxon>Bacillota</taxon>
        <taxon>Negativicutes</taxon>
        <taxon>Selenomonadales</taxon>
        <taxon>Sporomusaceae</taxon>
        <taxon>Dendrosporobacter</taxon>
    </lineage>
</organism>
<keyword evidence="1" id="KW-1133">Transmembrane helix</keyword>